<feature type="compositionally biased region" description="Low complexity" evidence="9">
    <location>
        <begin position="31"/>
        <end position="43"/>
    </location>
</feature>
<evidence type="ECO:0000256" key="3">
    <source>
        <dbReference type="ARBA" id="ARBA00022946"/>
    </source>
</evidence>
<comment type="subcellular location">
    <subcellularLocation>
        <location evidence="1">Mitochondrion</location>
    </subcellularLocation>
</comment>
<dbReference type="SMART" id="SM00733">
    <property type="entry name" value="Mterf"/>
    <property type="match status" value="5"/>
</dbReference>
<evidence type="ECO:0000256" key="8">
    <source>
        <dbReference type="ARBA" id="ARBA00081775"/>
    </source>
</evidence>
<feature type="compositionally biased region" description="Pro residues" evidence="9">
    <location>
        <begin position="168"/>
        <end position="178"/>
    </location>
</feature>
<evidence type="ECO:0000256" key="6">
    <source>
        <dbReference type="ARBA" id="ARBA00023163"/>
    </source>
</evidence>
<proteinExistence type="inferred from homology"/>
<evidence type="ECO:0000256" key="5">
    <source>
        <dbReference type="ARBA" id="ARBA00023128"/>
    </source>
</evidence>
<dbReference type="AlphaFoldDB" id="A0A8C3XH98"/>
<dbReference type="InterPro" id="IPR038538">
    <property type="entry name" value="MTERF_sf"/>
</dbReference>
<keyword evidence="3" id="KW-0809">Transit peptide</keyword>
<evidence type="ECO:0000256" key="2">
    <source>
        <dbReference type="ARBA" id="ARBA00007692"/>
    </source>
</evidence>
<dbReference type="Ensembl" id="ENSCRFT00000020370.1">
    <property type="protein sequence ID" value="ENSCRFP00000019715.1"/>
    <property type="gene ID" value="ENSCRFG00000014765.1"/>
</dbReference>
<dbReference type="Gene3D" id="1.25.70.10">
    <property type="entry name" value="Transcription termination factor 3, mitochondrial"/>
    <property type="match status" value="1"/>
</dbReference>
<keyword evidence="5" id="KW-0496">Mitochondrion</keyword>
<evidence type="ECO:0000256" key="1">
    <source>
        <dbReference type="ARBA" id="ARBA00004173"/>
    </source>
</evidence>
<keyword evidence="11" id="KW-1185">Reference proteome</keyword>
<name>A0A8C3XH98_9PASS</name>
<dbReference type="Pfam" id="PF02536">
    <property type="entry name" value="mTERF"/>
    <property type="match status" value="1"/>
</dbReference>
<evidence type="ECO:0000256" key="4">
    <source>
        <dbReference type="ARBA" id="ARBA00023015"/>
    </source>
</evidence>
<dbReference type="GO" id="GO:0006390">
    <property type="term" value="P:mitochondrial transcription"/>
    <property type="evidence" value="ECO:0007669"/>
    <property type="project" value="TreeGrafter"/>
</dbReference>
<feature type="compositionally biased region" description="Basic and acidic residues" evidence="9">
    <location>
        <begin position="156"/>
        <end position="167"/>
    </location>
</feature>
<feature type="region of interest" description="Disordered" evidence="9">
    <location>
        <begin position="1"/>
        <end position="96"/>
    </location>
</feature>
<dbReference type="GO" id="GO:0005739">
    <property type="term" value="C:mitochondrion"/>
    <property type="evidence" value="ECO:0007669"/>
    <property type="project" value="UniProtKB-SubCell"/>
</dbReference>
<feature type="region of interest" description="Disordered" evidence="9">
    <location>
        <begin position="135"/>
        <end position="255"/>
    </location>
</feature>
<dbReference type="GO" id="GO:0061668">
    <property type="term" value="P:mitochondrial ribosome assembly"/>
    <property type="evidence" value="ECO:0007669"/>
    <property type="project" value="TreeGrafter"/>
</dbReference>
<dbReference type="PANTHER" id="PTHR13068:SF194">
    <property type="entry name" value="TRANSCRIPTION TERMINATION FACTOR 3, MITOCHONDRIAL"/>
    <property type="match status" value="1"/>
</dbReference>
<dbReference type="Proteomes" id="UP000694396">
    <property type="component" value="Unplaced"/>
</dbReference>
<dbReference type="GO" id="GO:0003676">
    <property type="term" value="F:nucleic acid binding"/>
    <property type="evidence" value="ECO:0007669"/>
    <property type="project" value="InterPro"/>
</dbReference>
<feature type="region of interest" description="Disordered" evidence="9">
    <location>
        <begin position="341"/>
        <end position="367"/>
    </location>
</feature>
<evidence type="ECO:0000256" key="9">
    <source>
        <dbReference type="SAM" id="MobiDB-lite"/>
    </source>
</evidence>
<feature type="compositionally biased region" description="Low complexity" evidence="9">
    <location>
        <begin position="186"/>
        <end position="203"/>
    </location>
</feature>
<dbReference type="InterPro" id="IPR003690">
    <property type="entry name" value="MTERF"/>
</dbReference>
<keyword evidence="4" id="KW-0805">Transcription regulation</keyword>
<evidence type="ECO:0000313" key="10">
    <source>
        <dbReference type="Ensembl" id="ENSCRFP00000019715.1"/>
    </source>
</evidence>
<evidence type="ECO:0000256" key="7">
    <source>
        <dbReference type="ARBA" id="ARBA00071275"/>
    </source>
</evidence>
<sequence>MITAVESRGECPFSSMGLPSMGHGRPAVQHPPGEGTAGTAPAGPGAGHRPSPCPAGTACAPRLPAPRGGAAAPRGGRAPGEGEGHEAEDGEAEEGDGVRAVEELQRDVFHLLLVDHAEVQAVVYVVLAEGPAPHARHHLAPSLPSSQRSCGFAGRRGPDRPGADKPGPKQPGRPPVPCPAERAERGSAAPAAPRGGDRPAAPTRRGREQRSAGGGEAWPHRPFRTRKEKDAAACSPPPSPSEWSRLGRAGPRGAHVGRAGPCGAGEVPDAVLRWTMAVWARQVSRWCCLLNTARAVEFPRGLRSGGCSARACRGFAPLAGLPAGKEVVLCRLQAYRQVSVGSCSPPDSAKGGSLSSPESNLPSVQQEQTKAEILPDLNAKILDEDWDDIPPSSALEVISEEEAVQIIAEPLLPIQSSTLRDYVDHSETLAKLVHLGVDLSQVEKRRKAGQLLLTLDFEKDVKKILLFLKDVGIEDNQLGPFLTKNPYILGEDLEALETRVAYLKSKKFGQSEIAQLVSRAPYLLLFSVERLDNRLGFFKNELGLSVKKTKDLVIRLPRLLTGKLEPVKENLQVCQIELGFQRNEIQQIVFKTPKILTASKKRLRQTFDYLHNIMGIPHHMLTRFPQVFNSRLLRIRERHMFLAFLGRAQYNPAQPSYISLDQLVSLPDEVFCTEIAKASMQDFENFLKTL</sequence>
<comment type="similarity">
    <text evidence="2">Belongs to the mTERF family.</text>
</comment>
<feature type="compositionally biased region" description="Low complexity" evidence="9">
    <location>
        <begin position="60"/>
        <end position="76"/>
    </location>
</feature>
<protein>
    <recommendedName>
        <fullName evidence="7">Transcription termination factor 3, mitochondrial</fullName>
    </recommendedName>
    <alternativeName>
        <fullName evidence="8">mTERF domain-containing protein 1, mitochondrial</fullName>
    </alternativeName>
</protein>
<accession>A0A8C3XH98</accession>
<feature type="compositionally biased region" description="Polar residues" evidence="9">
    <location>
        <begin position="353"/>
        <end position="367"/>
    </location>
</feature>
<organism evidence="10 11">
    <name type="scientific">Cyanoderma ruficeps</name>
    <name type="common">rufous-capped babbler</name>
    <dbReference type="NCBI Taxonomy" id="181631"/>
    <lineage>
        <taxon>Eukaryota</taxon>
        <taxon>Metazoa</taxon>
        <taxon>Chordata</taxon>
        <taxon>Craniata</taxon>
        <taxon>Vertebrata</taxon>
        <taxon>Euteleostomi</taxon>
        <taxon>Archelosauria</taxon>
        <taxon>Archosauria</taxon>
        <taxon>Dinosauria</taxon>
        <taxon>Saurischia</taxon>
        <taxon>Theropoda</taxon>
        <taxon>Coelurosauria</taxon>
        <taxon>Aves</taxon>
        <taxon>Neognathae</taxon>
        <taxon>Neoaves</taxon>
        <taxon>Telluraves</taxon>
        <taxon>Australaves</taxon>
        <taxon>Passeriformes</taxon>
        <taxon>Sylvioidea</taxon>
        <taxon>Timaliidae</taxon>
        <taxon>Cyanoderma</taxon>
    </lineage>
</organism>
<dbReference type="PANTHER" id="PTHR13068">
    <property type="entry name" value="CGI-12 PROTEIN-RELATED"/>
    <property type="match status" value="1"/>
</dbReference>
<keyword evidence="6" id="KW-0804">Transcription</keyword>
<dbReference type="GO" id="GO:0006355">
    <property type="term" value="P:regulation of DNA-templated transcription"/>
    <property type="evidence" value="ECO:0007669"/>
    <property type="project" value="UniProtKB-ARBA"/>
</dbReference>
<evidence type="ECO:0000313" key="11">
    <source>
        <dbReference type="Proteomes" id="UP000694396"/>
    </source>
</evidence>
<reference evidence="10" key="2">
    <citation type="submission" date="2025-09" db="UniProtKB">
        <authorList>
            <consortium name="Ensembl"/>
        </authorList>
    </citation>
    <scope>IDENTIFICATION</scope>
</reference>
<dbReference type="FunFam" id="1.25.70.10:FF:000002">
    <property type="entry name" value="transcription termination factor 3, mitochondrial"/>
    <property type="match status" value="1"/>
</dbReference>
<reference evidence="10" key="1">
    <citation type="submission" date="2025-08" db="UniProtKB">
        <authorList>
            <consortium name="Ensembl"/>
        </authorList>
    </citation>
    <scope>IDENTIFICATION</scope>
</reference>